<dbReference type="Proteomes" id="UP001162501">
    <property type="component" value="Chromosome 9"/>
</dbReference>
<reference evidence="1" key="2">
    <citation type="submission" date="2025-03" db="EMBL/GenBank/DDBJ databases">
        <authorList>
            <consortium name="ELIXIR-Norway"/>
            <consortium name="Elixir Norway"/>
        </authorList>
    </citation>
    <scope>NUCLEOTIDE SEQUENCE</scope>
</reference>
<protein>
    <submittedName>
        <fullName evidence="1">Uncharacterized protein</fullName>
    </submittedName>
</protein>
<gene>
    <name evidence="1" type="ORF">MRATA1EN22A_LOCUS28347</name>
</gene>
<proteinExistence type="predicted"/>
<evidence type="ECO:0000313" key="1">
    <source>
        <dbReference type="EMBL" id="CAN0571682.1"/>
    </source>
</evidence>
<evidence type="ECO:0000313" key="2">
    <source>
        <dbReference type="Proteomes" id="UP001162501"/>
    </source>
</evidence>
<accession>A0AC60A9B5</accession>
<dbReference type="EMBL" id="OX596093">
    <property type="protein sequence ID" value="CAN0571682.1"/>
    <property type="molecule type" value="Genomic_DNA"/>
</dbReference>
<reference evidence="1" key="1">
    <citation type="submission" date="2023-05" db="EMBL/GenBank/DDBJ databases">
        <authorList>
            <consortium name="ELIXIR-Norway"/>
        </authorList>
    </citation>
    <scope>NUCLEOTIDE SEQUENCE</scope>
</reference>
<organism evidence="1 2">
    <name type="scientific">Rangifer tarandus platyrhynchus</name>
    <name type="common">Svalbard reindeer</name>
    <dbReference type="NCBI Taxonomy" id="3082113"/>
    <lineage>
        <taxon>Eukaryota</taxon>
        <taxon>Metazoa</taxon>
        <taxon>Chordata</taxon>
        <taxon>Craniata</taxon>
        <taxon>Vertebrata</taxon>
        <taxon>Euteleostomi</taxon>
        <taxon>Mammalia</taxon>
        <taxon>Eutheria</taxon>
        <taxon>Laurasiatheria</taxon>
        <taxon>Artiodactyla</taxon>
        <taxon>Ruminantia</taxon>
        <taxon>Pecora</taxon>
        <taxon>Cervidae</taxon>
        <taxon>Odocoileinae</taxon>
        <taxon>Rangifer</taxon>
    </lineage>
</organism>
<name>A0AC60A9B5_RANTA</name>
<sequence length="238" mass="25932">MDAVNTLCYPAKGIKVANGRAAGMKTAHQWLTAAGMCLLTVLEARSETRCRQGRAPSTASRRRSFCAFLQSLAAPGCPWLLTACLLSLLVFPRLSSLCVSLPLHVVSFCKETSHSGLGSSLLQYDPILIDFICTDCFPIRSLSEVLRASLEAQTVKKLPAVQETWVQSLGWEDPLEEDGAPPQDSCLENPMGLASYTVHGVSKSWTGLRDKLSLRTRISIYLFFGGRGNTIQPATKII</sequence>